<evidence type="ECO:0000313" key="4">
    <source>
        <dbReference type="Proteomes" id="UP000320876"/>
    </source>
</evidence>
<dbReference type="RefSeq" id="WP_246076612.1">
    <property type="nucleotide sequence ID" value="NZ_VFML01000001.1"/>
</dbReference>
<dbReference type="InterPro" id="IPR005149">
    <property type="entry name" value="Tscrpt_reg_PadR_N"/>
</dbReference>
<dbReference type="Gene3D" id="1.10.10.10">
    <property type="entry name" value="Winged helix-like DNA-binding domain superfamily/Winged helix DNA-binding domain"/>
    <property type="match status" value="1"/>
</dbReference>
<dbReference type="EMBL" id="VFML01000001">
    <property type="protein sequence ID" value="TQJ05611.1"/>
    <property type="molecule type" value="Genomic_DNA"/>
</dbReference>
<gene>
    <name evidence="3" type="ORF">FB471_5448</name>
</gene>
<organism evidence="3 4">
    <name type="scientific">Amycolatopsis cihanbeyliensis</name>
    <dbReference type="NCBI Taxonomy" id="1128664"/>
    <lineage>
        <taxon>Bacteria</taxon>
        <taxon>Bacillati</taxon>
        <taxon>Actinomycetota</taxon>
        <taxon>Actinomycetes</taxon>
        <taxon>Pseudonocardiales</taxon>
        <taxon>Pseudonocardiaceae</taxon>
        <taxon>Amycolatopsis</taxon>
    </lineage>
</organism>
<comment type="caution">
    <text evidence="3">The sequence shown here is derived from an EMBL/GenBank/DDBJ whole genome shotgun (WGS) entry which is preliminary data.</text>
</comment>
<dbReference type="Proteomes" id="UP000320876">
    <property type="component" value="Unassembled WGS sequence"/>
</dbReference>
<name>A0A542DRA4_AMYCI</name>
<keyword evidence="3" id="KW-0238">DNA-binding</keyword>
<evidence type="ECO:0000313" key="3">
    <source>
        <dbReference type="EMBL" id="TQJ05611.1"/>
    </source>
</evidence>
<dbReference type="Pfam" id="PF03551">
    <property type="entry name" value="PadR"/>
    <property type="match status" value="1"/>
</dbReference>
<dbReference type="InterPro" id="IPR036388">
    <property type="entry name" value="WH-like_DNA-bd_sf"/>
</dbReference>
<proteinExistence type="predicted"/>
<dbReference type="InterPro" id="IPR036390">
    <property type="entry name" value="WH_DNA-bd_sf"/>
</dbReference>
<dbReference type="AlphaFoldDB" id="A0A542DRA4"/>
<feature type="compositionally biased region" description="Low complexity" evidence="1">
    <location>
        <begin position="125"/>
        <end position="135"/>
    </location>
</feature>
<sequence length="164" mass="17939">MSATRLPVLGAVRGFGTAHGYAVRGELVSWGAEEWADIKWGSVYHALRQLTKEGLLTATELGDPTGRVDYEFTEQGAVEFFHLLRRALRRFEHRPDLWMAGLALLPALPRAEAIELPRQRVNNWSPAGPRSSSRPRPGPIPDTWGSCSTSGCIPRAAPPSGRAA</sequence>
<feature type="region of interest" description="Disordered" evidence="1">
    <location>
        <begin position="122"/>
        <end position="164"/>
    </location>
</feature>
<dbReference type="GO" id="GO:0003677">
    <property type="term" value="F:DNA binding"/>
    <property type="evidence" value="ECO:0007669"/>
    <property type="project" value="UniProtKB-KW"/>
</dbReference>
<protein>
    <submittedName>
        <fullName evidence="3">DNA-binding PadR family transcriptional regulator</fullName>
    </submittedName>
</protein>
<dbReference type="SUPFAM" id="SSF46785">
    <property type="entry name" value="Winged helix' DNA-binding domain"/>
    <property type="match status" value="1"/>
</dbReference>
<evidence type="ECO:0000256" key="1">
    <source>
        <dbReference type="SAM" id="MobiDB-lite"/>
    </source>
</evidence>
<keyword evidence="4" id="KW-1185">Reference proteome</keyword>
<accession>A0A542DRA4</accession>
<evidence type="ECO:0000259" key="2">
    <source>
        <dbReference type="Pfam" id="PF03551"/>
    </source>
</evidence>
<feature type="domain" description="Transcription regulator PadR N-terminal" evidence="2">
    <location>
        <begin position="16"/>
        <end position="79"/>
    </location>
</feature>
<reference evidence="3 4" key="1">
    <citation type="submission" date="2019-06" db="EMBL/GenBank/DDBJ databases">
        <title>Sequencing the genomes of 1000 actinobacteria strains.</title>
        <authorList>
            <person name="Klenk H.-P."/>
        </authorList>
    </citation>
    <scope>NUCLEOTIDE SEQUENCE [LARGE SCALE GENOMIC DNA]</scope>
    <source>
        <strain evidence="3 4">DSM 45679</strain>
    </source>
</reference>